<dbReference type="GO" id="GO:0010181">
    <property type="term" value="F:FMN binding"/>
    <property type="evidence" value="ECO:0007669"/>
    <property type="project" value="InterPro"/>
</dbReference>
<evidence type="ECO:0000259" key="2">
    <source>
        <dbReference type="Pfam" id="PF00724"/>
    </source>
</evidence>
<accession>A0AA40CLV1</accession>
<evidence type="ECO:0000256" key="1">
    <source>
        <dbReference type="ARBA" id="ARBA00022630"/>
    </source>
</evidence>
<dbReference type="SUPFAM" id="SSF51395">
    <property type="entry name" value="FMN-linked oxidoreductases"/>
    <property type="match status" value="1"/>
</dbReference>
<dbReference type="InterPro" id="IPR045247">
    <property type="entry name" value="Oye-like"/>
</dbReference>
<dbReference type="GO" id="GO:0003959">
    <property type="term" value="F:NADPH dehydrogenase activity"/>
    <property type="evidence" value="ECO:0007669"/>
    <property type="project" value="TreeGrafter"/>
</dbReference>
<protein>
    <recommendedName>
        <fullName evidence="2">NADH:flavin oxidoreductase/NADH oxidase N-terminal domain-containing protein</fullName>
    </recommendedName>
</protein>
<dbReference type="CDD" id="cd02933">
    <property type="entry name" value="OYE_like_FMN"/>
    <property type="match status" value="1"/>
</dbReference>
<evidence type="ECO:0000313" key="3">
    <source>
        <dbReference type="EMBL" id="KAK0643207.1"/>
    </source>
</evidence>
<feature type="domain" description="NADH:flavin oxidoreductase/NADH oxidase N-terminal" evidence="2">
    <location>
        <begin position="6"/>
        <end position="337"/>
    </location>
</feature>
<dbReference type="Proteomes" id="UP001174936">
    <property type="component" value="Unassembled WGS sequence"/>
</dbReference>
<gene>
    <name evidence="3" type="ORF">B0T16DRAFT_459379</name>
</gene>
<dbReference type="FunFam" id="3.20.20.70:FF:000138">
    <property type="entry name" value="NADPH dehydrogenase 1"/>
    <property type="match status" value="1"/>
</dbReference>
<proteinExistence type="predicted"/>
<dbReference type="Gene3D" id="3.20.20.70">
    <property type="entry name" value="Aldolase class I"/>
    <property type="match status" value="1"/>
</dbReference>
<keyword evidence="4" id="KW-1185">Reference proteome</keyword>
<dbReference type="AlphaFoldDB" id="A0AA40CLV1"/>
<dbReference type="EMBL" id="JAULSV010000005">
    <property type="protein sequence ID" value="KAK0643207.1"/>
    <property type="molecule type" value="Genomic_DNA"/>
</dbReference>
<evidence type="ECO:0000313" key="4">
    <source>
        <dbReference type="Proteomes" id="UP001174936"/>
    </source>
</evidence>
<organism evidence="3 4">
    <name type="scientific">Cercophora newfieldiana</name>
    <dbReference type="NCBI Taxonomy" id="92897"/>
    <lineage>
        <taxon>Eukaryota</taxon>
        <taxon>Fungi</taxon>
        <taxon>Dikarya</taxon>
        <taxon>Ascomycota</taxon>
        <taxon>Pezizomycotina</taxon>
        <taxon>Sordariomycetes</taxon>
        <taxon>Sordariomycetidae</taxon>
        <taxon>Sordariales</taxon>
        <taxon>Lasiosphaeriaceae</taxon>
        <taxon>Cercophora</taxon>
    </lineage>
</organism>
<dbReference type="Pfam" id="PF00724">
    <property type="entry name" value="Oxidored_FMN"/>
    <property type="match status" value="1"/>
</dbReference>
<dbReference type="InterPro" id="IPR001155">
    <property type="entry name" value="OxRdtase_FMN_N"/>
</dbReference>
<dbReference type="PANTHER" id="PTHR22893">
    <property type="entry name" value="NADH OXIDOREDUCTASE-RELATED"/>
    <property type="match status" value="1"/>
</dbReference>
<reference evidence="3" key="1">
    <citation type="submission" date="2023-06" db="EMBL/GenBank/DDBJ databases">
        <title>Genome-scale phylogeny and comparative genomics of the fungal order Sordariales.</title>
        <authorList>
            <consortium name="Lawrence Berkeley National Laboratory"/>
            <person name="Hensen N."/>
            <person name="Bonometti L."/>
            <person name="Westerberg I."/>
            <person name="Brannstrom I.O."/>
            <person name="Guillou S."/>
            <person name="Cros-Aarteil S."/>
            <person name="Calhoun S."/>
            <person name="Haridas S."/>
            <person name="Kuo A."/>
            <person name="Mondo S."/>
            <person name="Pangilinan J."/>
            <person name="Riley R."/>
            <person name="Labutti K."/>
            <person name="Andreopoulos B."/>
            <person name="Lipzen A."/>
            <person name="Chen C."/>
            <person name="Yanf M."/>
            <person name="Daum C."/>
            <person name="Ng V."/>
            <person name="Clum A."/>
            <person name="Steindorff A."/>
            <person name="Ohm R."/>
            <person name="Martin F."/>
            <person name="Silar P."/>
            <person name="Natvig D."/>
            <person name="Lalanne C."/>
            <person name="Gautier V."/>
            <person name="Ament-Velasquez S.L."/>
            <person name="Kruys A."/>
            <person name="Hutchinson M.I."/>
            <person name="Powell A.J."/>
            <person name="Barry K."/>
            <person name="Miller A.N."/>
            <person name="Grigoriev I.V."/>
            <person name="Debuchy R."/>
            <person name="Gladieux P."/>
            <person name="Thoren M.H."/>
            <person name="Johannesson H."/>
        </authorList>
    </citation>
    <scope>NUCLEOTIDE SEQUENCE</scope>
    <source>
        <strain evidence="3">SMH2532-1</strain>
    </source>
</reference>
<comment type="caution">
    <text evidence="3">The sequence shown here is derived from an EMBL/GenBank/DDBJ whole genome shotgun (WGS) entry which is preliminary data.</text>
</comment>
<keyword evidence="1" id="KW-0285">Flavoprotein</keyword>
<name>A0AA40CLV1_9PEZI</name>
<sequence length="376" mass="41464">MPQSRLFTPLQVGNLPLAHRIAMAPLTRYRNTDDHTPTDLLPIYYAQRASTPGTLLIAEGTFISPSAGGYFNAPGIYTDAQIAAWRNVTDAVHARGSFIFLQLWSLGRAARPEVAQAEGWTIKGASAVPVDAAAPVPVPLTVEEIQQSVRDYAAAARNAIAAGFDGVEIHGANGYLVHQFLSTRSNTRTDEYGGSVDKRSRFAVEVVNAVVEAVGARRTAIRLNPYTDFLNVRMEDPVPQFSDVLRKISVHDLAYVHLIRANVAGNMDVSARKGENLDWALDVWKGTTLIAGGLTPEEARRLVEEEYPERDNVVAVFGRYFISNPDLPFRIRNGIELTPFDPKLYYNRKEAKGYITWPFSKAYEAQFGGQGVQAQL</sequence>
<dbReference type="PANTHER" id="PTHR22893:SF91">
    <property type="entry name" value="NADPH DEHYDROGENASE 2-RELATED"/>
    <property type="match status" value="1"/>
</dbReference>
<dbReference type="InterPro" id="IPR013785">
    <property type="entry name" value="Aldolase_TIM"/>
</dbReference>